<name>A0A9P9YTR3_9MUSC</name>
<sequence length="74" mass="8302">MISMIIIITIMVSWRILKVTLPPTSPPLANIPSLSIAAVRCCCCHLNYFVLLALQYEYLYLTLCKCSCESVCCL</sequence>
<gene>
    <name evidence="1" type="ORF">M5D96_003822</name>
</gene>
<evidence type="ECO:0000313" key="1">
    <source>
        <dbReference type="EMBL" id="KAI8042509.1"/>
    </source>
</evidence>
<reference evidence="1" key="1">
    <citation type="journal article" date="2023" name="Genome Biol. Evol.">
        <title>Long-read-based Genome Assembly of Drosophila gunungcola Reveals Fewer Chemosensory Genes in Flower-breeding Species.</title>
        <authorList>
            <person name="Negi A."/>
            <person name="Liao B.Y."/>
            <person name="Yeh S.D."/>
        </authorList>
    </citation>
    <scope>NUCLEOTIDE SEQUENCE</scope>
    <source>
        <strain evidence="1">Sukarami</strain>
    </source>
</reference>
<proteinExistence type="predicted"/>
<dbReference type="AlphaFoldDB" id="A0A9P9YTR3"/>
<evidence type="ECO:0000313" key="2">
    <source>
        <dbReference type="Proteomes" id="UP001059596"/>
    </source>
</evidence>
<dbReference type="Proteomes" id="UP001059596">
    <property type="component" value="Unassembled WGS sequence"/>
</dbReference>
<feature type="non-terminal residue" evidence="1">
    <location>
        <position position="74"/>
    </location>
</feature>
<organism evidence="1 2">
    <name type="scientific">Drosophila gunungcola</name>
    <name type="common">fruit fly</name>
    <dbReference type="NCBI Taxonomy" id="103775"/>
    <lineage>
        <taxon>Eukaryota</taxon>
        <taxon>Metazoa</taxon>
        <taxon>Ecdysozoa</taxon>
        <taxon>Arthropoda</taxon>
        <taxon>Hexapoda</taxon>
        <taxon>Insecta</taxon>
        <taxon>Pterygota</taxon>
        <taxon>Neoptera</taxon>
        <taxon>Endopterygota</taxon>
        <taxon>Diptera</taxon>
        <taxon>Brachycera</taxon>
        <taxon>Muscomorpha</taxon>
        <taxon>Ephydroidea</taxon>
        <taxon>Drosophilidae</taxon>
        <taxon>Drosophila</taxon>
        <taxon>Sophophora</taxon>
    </lineage>
</organism>
<dbReference type="EMBL" id="JAMKOV010000002">
    <property type="protein sequence ID" value="KAI8042509.1"/>
    <property type="molecule type" value="Genomic_DNA"/>
</dbReference>
<accession>A0A9P9YTR3</accession>
<keyword evidence="2" id="KW-1185">Reference proteome</keyword>
<protein>
    <submittedName>
        <fullName evidence="1">Uncharacterized protein</fullName>
    </submittedName>
</protein>
<comment type="caution">
    <text evidence="1">The sequence shown here is derived from an EMBL/GenBank/DDBJ whole genome shotgun (WGS) entry which is preliminary data.</text>
</comment>